<evidence type="ECO:0000313" key="3">
    <source>
        <dbReference type="EMBL" id="QLJ96853.1"/>
    </source>
</evidence>
<feature type="transmembrane region" description="Helical" evidence="2">
    <location>
        <begin position="88"/>
        <end position="109"/>
    </location>
</feature>
<reference evidence="3" key="1">
    <citation type="submission" date="2020-08" db="EMBL/GenBank/DDBJ databases">
        <title>A bifunctional nitrone conjugated secondary metabolite targeting the ribosome.</title>
        <authorList>
            <person name="Limbrick E.M."/>
            <person name="Graf M."/>
            <person name="Derewacz D.K."/>
            <person name="Nguyen F."/>
            <person name="Spraggins J.M."/>
            <person name="Wieland M."/>
            <person name="Ynigez-Gutierrez A.E."/>
            <person name="Reisman B.J."/>
            <person name="Zinshteyn B."/>
            <person name="McCulloch K."/>
            <person name="Iverson T.M."/>
            <person name="Green R."/>
            <person name="Wilson D.N."/>
            <person name="Bachmann B.O."/>
        </authorList>
    </citation>
    <scope>NUCLEOTIDE SEQUENCE</scope>
    <source>
        <strain evidence="3">Africana</strain>
    </source>
</reference>
<dbReference type="InterPro" id="IPR009937">
    <property type="entry name" value="Phage_holin_3_6"/>
</dbReference>
<dbReference type="EMBL" id="CP058905">
    <property type="protein sequence ID" value="QLJ96853.1"/>
    <property type="molecule type" value="Genomic_DNA"/>
</dbReference>
<evidence type="ECO:0000256" key="1">
    <source>
        <dbReference type="SAM" id="MobiDB-lite"/>
    </source>
</evidence>
<accession>A0A7D5YBA7</accession>
<protein>
    <submittedName>
        <fullName evidence="3">Phage holin family protein</fullName>
    </submittedName>
</protein>
<feature type="compositionally biased region" description="Basic and acidic residues" evidence="1">
    <location>
        <begin position="139"/>
        <end position="151"/>
    </location>
</feature>
<sequence>MSASARGRAEAAPDRTQASLGELLGDVTRDVSTLVRQEVQLAKAEVRQEVRAAGQAAGMFGGAALAGFMTLLFLSFALWWALANVMDQGWAALIVAGIWAVIGVVLFTVARGRLRRVKPGLPRTTETVRQVPGAFTRHQNAERNDGDSRSR</sequence>
<gene>
    <name evidence="3" type="ORF">HZU44_18340</name>
</gene>
<feature type="region of interest" description="Disordered" evidence="1">
    <location>
        <begin position="130"/>
        <end position="151"/>
    </location>
</feature>
<feature type="transmembrane region" description="Helical" evidence="2">
    <location>
        <begin position="57"/>
        <end position="82"/>
    </location>
</feature>
<name>A0A7D5YBA7_9ACTN</name>
<keyword evidence="2" id="KW-0472">Membrane</keyword>
<dbReference type="Pfam" id="PF07332">
    <property type="entry name" value="Phage_holin_3_6"/>
    <property type="match status" value="1"/>
</dbReference>
<organism evidence="3">
    <name type="scientific">Micromonospora carbonacea</name>
    <dbReference type="NCBI Taxonomy" id="47853"/>
    <lineage>
        <taxon>Bacteria</taxon>
        <taxon>Bacillati</taxon>
        <taxon>Actinomycetota</taxon>
        <taxon>Actinomycetes</taxon>
        <taxon>Micromonosporales</taxon>
        <taxon>Micromonosporaceae</taxon>
        <taxon>Micromonospora</taxon>
    </lineage>
</organism>
<dbReference type="AlphaFoldDB" id="A0A7D5YBA7"/>
<evidence type="ECO:0000256" key="2">
    <source>
        <dbReference type="SAM" id="Phobius"/>
    </source>
</evidence>
<proteinExistence type="predicted"/>
<keyword evidence="2" id="KW-0812">Transmembrane</keyword>
<keyword evidence="2" id="KW-1133">Transmembrane helix</keyword>